<evidence type="ECO:0000259" key="1">
    <source>
        <dbReference type="Pfam" id="PF13456"/>
    </source>
</evidence>
<organism evidence="2 3">
    <name type="scientific">Gossypium arboreum</name>
    <name type="common">Tree cotton</name>
    <name type="synonym">Gossypium nanking</name>
    <dbReference type="NCBI Taxonomy" id="29729"/>
    <lineage>
        <taxon>Eukaryota</taxon>
        <taxon>Viridiplantae</taxon>
        <taxon>Streptophyta</taxon>
        <taxon>Embryophyta</taxon>
        <taxon>Tracheophyta</taxon>
        <taxon>Spermatophyta</taxon>
        <taxon>Magnoliopsida</taxon>
        <taxon>eudicotyledons</taxon>
        <taxon>Gunneridae</taxon>
        <taxon>Pentapetalae</taxon>
        <taxon>rosids</taxon>
        <taxon>malvids</taxon>
        <taxon>Malvales</taxon>
        <taxon>Malvaceae</taxon>
        <taxon>Malvoideae</taxon>
        <taxon>Gossypium</taxon>
    </lineage>
</organism>
<comment type="caution">
    <text evidence="2">The sequence shown here is derived from an EMBL/GenBank/DDBJ whole genome shotgun (WGS) entry which is preliminary data.</text>
</comment>
<dbReference type="InterPro" id="IPR002156">
    <property type="entry name" value="RNaseH_domain"/>
</dbReference>
<feature type="domain" description="RNase H type-1" evidence="1">
    <location>
        <begin position="2"/>
        <end position="65"/>
    </location>
</feature>
<accession>A0ABR0Q0P8</accession>
<dbReference type="InterPro" id="IPR053151">
    <property type="entry name" value="RNase_H-like"/>
</dbReference>
<dbReference type="Proteomes" id="UP001358586">
    <property type="component" value="Chromosome 5"/>
</dbReference>
<gene>
    <name evidence="2" type="ORF">PVK06_016722</name>
</gene>
<dbReference type="CDD" id="cd06222">
    <property type="entry name" value="RNase_H_like"/>
    <property type="match status" value="1"/>
</dbReference>
<proteinExistence type="predicted"/>
<evidence type="ECO:0000313" key="2">
    <source>
        <dbReference type="EMBL" id="KAK5832914.1"/>
    </source>
</evidence>
<evidence type="ECO:0000313" key="3">
    <source>
        <dbReference type="Proteomes" id="UP001358586"/>
    </source>
</evidence>
<dbReference type="EMBL" id="JARKNE010000005">
    <property type="protein sequence ID" value="KAK5832914.1"/>
    <property type="molecule type" value="Genomic_DNA"/>
</dbReference>
<name>A0ABR0Q0P8_GOSAR</name>
<dbReference type="PANTHER" id="PTHR47723">
    <property type="entry name" value="OS05G0353850 PROTEIN"/>
    <property type="match status" value="1"/>
</dbReference>
<dbReference type="Pfam" id="PF13456">
    <property type="entry name" value="RVT_3"/>
    <property type="match status" value="1"/>
</dbReference>
<dbReference type="InterPro" id="IPR044730">
    <property type="entry name" value="RNase_H-like_dom_plant"/>
</dbReference>
<keyword evidence="3" id="KW-1185">Reference proteome</keyword>
<protein>
    <recommendedName>
        <fullName evidence="1">RNase H type-1 domain-containing protein</fullName>
    </recommendedName>
</protein>
<dbReference type="PANTHER" id="PTHR47723:SF19">
    <property type="entry name" value="POLYNUCLEOTIDYL TRANSFERASE, RIBONUCLEASE H-LIKE SUPERFAMILY PROTEIN"/>
    <property type="match status" value="1"/>
</dbReference>
<sequence>MGIRKVIFEVNNLDAIQMLHNSMLDVHRYTVARDVKQLSQNQWEVNIQHVNKEVNRVADTLVKQALRWELSFYNFLQPTNHILKLIHDDLEGLTRIE</sequence>
<reference evidence="2 3" key="1">
    <citation type="submission" date="2023-03" db="EMBL/GenBank/DDBJ databases">
        <title>WGS of Gossypium arboreum.</title>
        <authorList>
            <person name="Yu D."/>
        </authorList>
    </citation>
    <scope>NUCLEOTIDE SEQUENCE [LARGE SCALE GENOMIC DNA]</scope>
    <source>
        <tissue evidence="2">Leaf</tissue>
    </source>
</reference>